<evidence type="ECO:0000259" key="4">
    <source>
        <dbReference type="PROSITE" id="PS50943"/>
    </source>
</evidence>
<dbReference type="SUPFAM" id="SSF51306">
    <property type="entry name" value="LexA/Signal peptidase"/>
    <property type="match status" value="1"/>
</dbReference>
<gene>
    <name evidence="5" type="ORF">Xsto_03901</name>
</gene>
<dbReference type="Gene3D" id="1.10.260.40">
    <property type="entry name" value="lambda repressor-like DNA-binding domains"/>
    <property type="match status" value="2"/>
</dbReference>
<dbReference type="InterPro" id="IPR036286">
    <property type="entry name" value="LexA/Signal_pep-like_sf"/>
</dbReference>
<protein>
    <submittedName>
        <fullName evidence="5">Repressor</fullName>
    </submittedName>
</protein>
<accession>A0A2D0KAP2</accession>
<keyword evidence="2" id="KW-0238">DNA-binding</keyword>
<dbReference type="Gene3D" id="2.10.109.10">
    <property type="entry name" value="Umud Fragment, subunit A"/>
    <property type="match status" value="1"/>
</dbReference>
<dbReference type="SMART" id="SM00530">
    <property type="entry name" value="HTH_XRE"/>
    <property type="match status" value="2"/>
</dbReference>
<feature type="domain" description="HTH cro/C1-type" evidence="4">
    <location>
        <begin position="106"/>
        <end position="151"/>
    </location>
</feature>
<dbReference type="Proteomes" id="UP000222366">
    <property type="component" value="Unassembled WGS sequence"/>
</dbReference>
<dbReference type="GO" id="GO:0003677">
    <property type="term" value="F:DNA binding"/>
    <property type="evidence" value="ECO:0007669"/>
    <property type="project" value="UniProtKB-KW"/>
</dbReference>
<reference evidence="5 6" key="1">
    <citation type="journal article" date="2017" name="Nat. Microbiol.">
        <title>Natural product diversity associated with the nematode symbionts Photorhabdus and Xenorhabdus.</title>
        <authorList>
            <person name="Tobias N.J."/>
            <person name="Wolff H."/>
            <person name="Djahanschiri B."/>
            <person name="Grundmann F."/>
            <person name="Kronenwerth M."/>
            <person name="Shi Y.M."/>
            <person name="Simonyi S."/>
            <person name="Grun P."/>
            <person name="Shapiro-Ilan D."/>
            <person name="Pidot S.J."/>
            <person name="Stinear T.P."/>
            <person name="Ebersberger I."/>
            <person name="Bode H.B."/>
        </authorList>
    </citation>
    <scope>NUCLEOTIDE SEQUENCE [LARGE SCALE GENOMIC DNA]</scope>
    <source>
        <strain evidence="5 6">DSM 17904</strain>
    </source>
</reference>
<dbReference type="PANTHER" id="PTHR40661:SF2">
    <property type="entry name" value="HTH-TYPE TRANSCRIPTIONAL REGULATOR PRTR"/>
    <property type="match status" value="1"/>
</dbReference>
<proteinExistence type="predicted"/>
<evidence type="ECO:0000313" key="6">
    <source>
        <dbReference type="Proteomes" id="UP000222366"/>
    </source>
</evidence>
<dbReference type="EMBL" id="NJAJ01000064">
    <property type="protein sequence ID" value="PHM60534.1"/>
    <property type="molecule type" value="Genomic_DNA"/>
</dbReference>
<keyword evidence="3" id="KW-0804">Transcription</keyword>
<dbReference type="SUPFAM" id="SSF47413">
    <property type="entry name" value="lambda repressor-like DNA-binding domains"/>
    <property type="match status" value="2"/>
</dbReference>
<dbReference type="InterPro" id="IPR010744">
    <property type="entry name" value="Phage_CI_N"/>
</dbReference>
<dbReference type="InterPro" id="IPR015927">
    <property type="entry name" value="Peptidase_S24_S26A/B/C"/>
</dbReference>
<evidence type="ECO:0000256" key="2">
    <source>
        <dbReference type="ARBA" id="ARBA00023125"/>
    </source>
</evidence>
<dbReference type="InterPro" id="IPR039418">
    <property type="entry name" value="LexA-like"/>
</dbReference>
<dbReference type="PANTHER" id="PTHR40661">
    <property type="match status" value="1"/>
</dbReference>
<comment type="caution">
    <text evidence="5">The sequence shown here is derived from an EMBL/GenBank/DDBJ whole genome shotgun (WGS) entry which is preliminary data.</text>
</comment>
<dbReference type="Pfam" id="PF01381">
    <property type="entry name" value="HTH_3"/>
    <property type="match status" value="1"/>
</dbReference>
<dbReference type="InterPro" id="IPR010982">
    <property type="entry name" value="Lambda_DNA-bd_dom_sf"/>
</dbReference>
<keyword evidence="1" id="KW-0805">Transcription regulation</keyword>
<dbReference type="AlphaFoldDB" id="A0A2D0KAP2"/>
<dbReference type="Pfam" id="PF00717">
    <property type="entry name" value="Peptidase_S24"/>
    <property type="match status" value="1"/>
</dbReference>
<keyword evidence="6" id="KW-1185">Reference proteome</keyword>
<dbReference type="GO" id="GO:0045892">
    <property type="term" value="P:negative regulation of DNA-templated transcription"/>
    <property type="evidence" value="ECO:0007669"/>
    <property type="project" value="InterPro"/>
</dbReference>
<dbReference type="CDD" id="cd06529">
    <property type="entry name" value="S24_LexA-like"/>
    <property type="match status" value="1"/>
</dbReference>
<dbReference type="Pfam" id="PF07022">
    <property type="entry name" value="Phage_CI_repr"/>
    <property type="match status" value="1"/>
</dbReference>
<dbReference type="PROSITE" id="PS50943">
    <property type="entry name" value="HTH_CROC1"/>
    <property type="match status" value="2"/>
</dbReference>
<sequence>MKEIWYELAKSRMRKLGISQERLAESLDVTQGAIGHWLNGRRIPSVEVIMALMKAIGLDNVSFDSKGLVTHAEESEPTLNAHFDIDHRNKTNLLKDRLKTILFREKLNQRELAGLLNVSAQTVNNWLSRNSISREAAQDISEQLGYSLDWLLNGVGEPKLSDASRHHPASEIPPESEWTTIAPWDSETPLDGDEVEVPFLKDIEFACGSGKCVDMDYNGFKLRFSKATLRRIGAPSDGSTILCFPARGDSMGPIIPDGATVAIDTANKNIIDGKIYAIEQDGLKRIKCLHRKPGGKLLIRSYNRDEYEDEITDQNDVNIIGKIFWYAVMLN</sequence>
<dbReference type="CDD" id="cd00093">
    <property type="entry name" value="HTH_XRE"/>
    <property type="match status" value="2"/>
</dbReference>
<feature type="domain" description="HTH cro/C1-type" evidence="4">
    <location>
        <begin position="8"/>
        <end position="63"/>
    </location>
</feature>
<evidence type="ECO:0000256" key="1">
    <source>
        <dbReference type="ARBA" id="ARBA00023015"/>
    </source>
</evidence>
<evidence type="ECO:0000256" key="3">
    <source>
        <dbReference type="ARBA" id="ARBA00023163"/>
    </source>
</evidence>
<name>A0A2D0KAP2_9GAMM</name>
<evidence type="ECO:0000313" key="5">
    <source>
        <dbReference type="EMBL" id="PHM60534.1"/>
    </source>
</evidence>
<dbReference type="InterPro" id="IPR001387">
    <property type="entry name" value="Cro/C1-type_HTH"/>
</dbReference>
<organism evidence="5 6">
    <name type="scientific">Xenorhabdus stockiae</name>
    <dbReference type="NCBI Taxonomy" id="351614"/>
    <lineage>
        <taxon>Bacteria</taxon>
        <taxon>Pseudomonadati</taxon>
        <taxon>Pseudomonadota</taxon>
        <taxon>Gammaproteobacteria</taxon>
        <taxon>Enterobacterales</taxon>
        <taxon>Morganellaceae</taxon>
        <taxon>Xenorhabdus</taxon>
    </lineage>
</organism>